<accession>A0A1Z1SRT5</accession>
<dbReference type="GeneID" id="6801821"/>
<evidence type="ECO:0000313" key="4">
    <source>
        <dbReference type="EMBL" id="EKW9775932.1"/>
    </source>
</evidence>
<dbReference type="OMA" id="LRGVDNC"/>
<dbReference type="OrthoDB" id="8689941at2"/>
<dbReference type="EMBL" id="CP021694">
    <property type="protein sequence ID" value="ARX33235.1"/>
    <property type="molecule type" value="Genomic_DNA"/>
</dbReference>
<feature type="signal peptide" evidence="2">
    <location>
        <begin position="1"/>
        <end position="20"/>
    </location>
</feature>
<evidence type="ECO:0000256" key="2">
    <source>
        <dbReference type="SAM" id="SignalP"/>
    </source>
</evidence>
<evidence type="ECO:0000313" key="6">
    <source>
        <dbReference type="Proteomes" id="UP000195540"/>
    </source>
</evidence>
<dbReference type="InterPro" id="IPR009468">
    <property type="entry name" value="DUF1090"/>
</dbReference>
<dbReference type="Pfam" id="PF06476">
    <property type="entry name" value="DUF1090"/>
    <property type="match status" value="1"/>
</dbReference>
<protein>
    <submittedName>
        <fullName evidence="4">DUF1090 domain-containing protein</fullName>
    </submittedName>
    <submittedName>
        <fullName evidence="5">Protein of uncharacterized function (DUF1090)</fullName>
    </submittedName>
</protein>
<dbReference type="AlphaFoldDB" id="A0A1Z1SRT5"/>
<proteinExistence type="predicted"/>
<evidence type="ECO:0000313" key="5">
    <source>
        <dbReference type="EMBL" id="SPZ01366.1"/>
    </source>
</evidence>
<dbReference type="Proteomes" id="UP000251485">
    <property type="component" value="Unassembled WGS sequence"/>
</dbReference>
<evidence type="ECO:0000313" key="8">
    <source>
        <dbReference type="Proteomes" id="UP001171165"/>
    </source>
</evidence>
<reference evidence="4" key="3">
    <citation type="submission" date="2023-06" db="EMBL/GenBank/DDBJ databases">
        <authorList>
            <consortium name="Clinical and Environmental Microbiology Branch: Whole genome sequencing antimicrobial resistance pathogens in the healthcare setting"/>
        </authorList>
    </citation>
    <scope>NUCLEOTIDE SEQUENCE</scope>
    <source>
        <strain evidence="4">Microbial</strain>
    </source>
</reference>
<evidence type="ECO:0000313" key="7">
    <source>
        <dbReference type="Proteomes" id="UP000251485"/>
    </source>
</evidence>
<name>A0A1Z1SRT5_PROMI</name>
<reference evidence="5 7" key="2">
    <citation type="submission" date="2018-06" db="EMBL/GenBank/DDBJ databases">
        <authorList>
            <consortium name="Pathogen Informatics"/>
            <person name="Doyle S."/>
        </authorList>
    </citation>
    <scope>NUCLEOTIDE SEQUENCE [LARGE SCALE GENOMIC DNA]</scope>
    <source>
        <strain evidence="5 7">NCTC10975</strain>
    </source>
</reference>
<dbReference type="KEGG" id="pvl:AOB99_15425"/>
<reference evidence="3 6" key="1">
    <citation type="submission" date="2017-05" db="EMBL/GenBank/DDBJ databases">
        <title>Whole genome sequencing of Proteus mirabilis AR_0155.</title>
        <authorList>
            <person name="Conlan S."/>
            <person name="Thomas P.J."/>
            <person name="Mullikin J."/>
            <person name="Frank K.M."/>
            <person name="Segre J.A."/>
        </authorList>
    </citation>
    <scope>NUCLEOTIDE SEQUENCE [LARGE SCALE GENOMIC DNA]</scope>
    <source>
        <strain evidence="3 6">AR_0155</strain>
    </source>
</reference>
<gene>
    <name evidence="5" type="primary">yqjC</name>
    <name evidence="3" type="ORF">AM402_03425</name>
    <name evidence="5" type="ORF">NCTC10975_04011</name>
    <name evidence="4" type="ORF">PW210_001743</name>
</gene>
<evidence type="ECO:0000256" key="1">
    <source>
        <dbReference type="SAM" id="Coils"/>
    </source>
</evidence>
<organism evidence="4 8">
    <name type="scientific">Proteus mirabilis</name>
    <dbReference type="NCBI Taxonomy" id="584"/>
    <lineage>
        <taxon>Bacteria</taxon>
        <taxon>Pseudomonadati</taxon>
        <taxon>Pseudomonadota</taxon>
        <taxon>Gammaproteobacteria</taxon>
        <taxon>Enterobacterales</taxon>
        <taxon>Morganellaceae</taxon>
        <taxon>Proteus</taxon>
    </lineage>
</organism>
<dbReference type="EMBL" id="UAUE01000027">
    <property type="protein sequence ID" value="SPZ01366.1"/>
    <property type="molecule type" value="Genomic_DNA"/>
</dbReference>
<evidence type="ECO:0000313" key="3">
    <source>
        <dbReference type="EMBL" id="ARX33235.1"/>
    </source>
</evidence>
<feature type="coiled-coil region" evidence="1">
    <location>
        <begin position="70"/>
        <end position="130"/>
    </location>
</feature>
<dbReference type="Proteomes" id="UP000195540">
    <property type="component" value="Chromosome"/>
</dbReference>
<dbReference type="EMBL" id="ABKSPD020000005">
    <property type="protein sequence ID" value="EKW9775932.1"/>
    <property type="molecule type" value="Genomic_DNA"/>
</dbReference>
<dbReference type="Proteomes" id="UP001171165">
    <property type="component" value="Unassembled WGS sequence"/>
</dbReference>
<dbReference type="STRING" id="584.AOUC001_01295"/>
<sequence>MKKYIFTAIILSLTASYASAETAVNGCDIKKQNIQRQIDYAKMHGNQYRVQGLERALNKVERYCTPEKVVEDTRLELREKQLEVKERELELKEAQLKGERDKITKREDKLAQAKAELKAAEEELELLTKK</sequence>
<keyword evidence="1" id="KW-0175">Coiled coil</keyword>
<dbReference type="RefSeq" id="WP_004246851.1">
    <property type="nucleotide sequence ID" value="NZ_ABFCQN020000005.1"/>
</dbReference>
<keyword evidence="2" id="KW-0732">Signal</keyword>
<feature type="chain" id="PRO_5044063560" evidence="2">
    <location>
        <begin position="21"/>
        <end position="130"/>
    </location>
</feature>